<feature type="region of interest" description="Disordered" evidence="8">
    <location>
        <begin position="66"/>
        <end position="103"/>
    </location>
</feature>
<keyword evidence="7" id="KW-0482">Metalloprotease</keyword>
<feature type="domain" description="Csd3-like second N-terminal" evidence="11">
    <location>
        <begin position="210"/>
        <end position="323"/>
    </location>
</feature>
<comment type="caution">
    <text evidence="12">The sequence shown here is derived from an EMBL/GenBank/DDBJ whole genome shotgun (WGS) entry which is preliminary data.</text>
</comment>
<evidence type="ECO:0000256" key="3">
    <source>
        <dbReference type="ARBA" id="ARBA00022670"/>
    </source>
</evidence>
<dbReference type="Proteomes" id="UP000019276">
    <property type="component" value="Unassembled WGS sequence"/>
</dbReference>
<evidence type="ECO:0000256" key="4">
    <source>
        <dbReference type="ARBA" id="ARBA00022723"/>
    </source>
</evidence>
<keyword evidence="9" id="KW-0812">Transmembrane</keyword>
<feature type="transmembrane region" description="Helical" evidence="9">
    <location>
        <begin position="17"/>
        <end position="34"/>
    </location>
</feature>
<dbReference type="Gene3D" id="2.70.70.10">
    <property type="entry name" value="Glucose Permease (Domain IIA)"/>
    <property type="match status" value="1"/>
</dbReference>
<dbReference type="PATRIC" id="fig|1328313.3.peg.2023"/>
<comment type="cofactor">
    <cofactor evidence="1">
        <name>Zn(2+)</name>
        <dbReference type="ChEBI" id="CHEBI:29105"/>
    </cofactor>
</comment>
<dbReference type="OrthoDB" id="9805070at2"/>
<evidence type="ECO:0000256" key="5">
    <source>
        <dbReference type="ARBA" id="ARBA00022801"/>
    </source>
</evidence>
<keyword evidence="5" id="KW-0378">Hydrolase</keyword>
<evidence type="ECO:0000256" key="2">
    <source>
        <dbReference type="ARBA" id="ARBA00004196"/>
    </source>
</evidence>
<sequence>MRGLTRFWSDFPTLHKVYIGFISLVMVIALWLPLEDASASKQNDSSTTALKPGVRYDLSTLEVVEPTTAPAESEAEPESSDTAAQAPQTEQTSPSAANTHNDVADNNVNSAIEWRSVKIRKNDNLAKIFERNRISAKTLLQVSQSGPAANTLINKMRPGQTIELGFLDDKFDRLMYPLSKFEYIEITSADTGFYAQQVTRAVDTKHAFAAAVIKSNFWKAGVQAGLNDTQIMNLANIFGWDVDFALDIRKGDSFTVVYEELLVEGEHAGYGNILAAEFVNQGDTYAAIRHSDGSYYTPEGNSMRKAFLRAPVNFKYISSSFNPRRLHPVTGRVAPHRGIDYAARTGTPVVAAGDGKVIKSGYNSLNGNYVFIQHGKEYVTKYLHLHKRYVRTGAKVKQNQKIGTVGATGRVTGPHLHYEFLVNGVHRNPKTVKLPKALPIESSEKAEFMAIANNMMSLLQTNKRVLLAAN</sequence>
<dbReference type="SUPFAM" id="SSF51261">
    <property type="entry name" value="Duplicated hybrid motif"/>
    <property type="match status" value="1"/>
</dbReference>
<evidence type="ECO:0000256" key="9">
    <source>
        <dbReference type="SAM" id="Phobius"/>
    </source>
</evidence>
<keyword evidence="3" id="KW-0645">Protease</keyword>
<evidence type="ECO:0000313" key="13">
    <source>
        <dbReference type="Proteomes" id="UP000019276"/>
    </source>
</evidence>
<accession>W7QQC5</accession>
<keyword evidence="9" id="KW-1133">Transmembrane helix</keyword>
<dbReference type="RefSeq" id="WP_051479776.1">
    <property type="nucleotide sequence ID" value="NZ_ARZY01000016.1"/>
</dbReference>
<dbReference type="InterPro" id="IPR045834">
    <property type="entry name" value="Csd3_N2"/>
</dbReference>
<dbReference type="Pfam" id="PF01551">
    <property type="entry name" value="Peptidase_M23"/>
    <property type="match status" value="1"/>
</dbReference>
<dbReference type="InterPro" id="IPR050570">
    <property type="entry name" value="Cell_wall_metabolism_enzyme"/>
</dbReference>
<dbReference type="InterPro" id="IPR011055">
    <property type="entry name" value="Dup_hybrid_motif"/>
</dbReference>
<evidence type="ECO:0000259" key="11">
    <source>
        <dbReference type="Pfam" id="PF19425"/>
    </source>
</evidence>
<dbReference type="Gene3D" id="3.10.450.350">
    <property type="match status" value="2"/>
</dbReference>
<dbReference type="eggNOG" id="COG0739">
    <property type="taxonomic scope" value="Bacteria"/>
</dbReference>
<evidence type="ECO:0000259" key="10">
    <source>
        <dbReference type="Pfam" id="PF01551"/>
    </source>
</evidence>
<evidence type="ECO:0000256" key="7">
    <source>
        <dbReference type="ARBA" id="ARBA00023049"/>
    </source>
</evidence>
<dbReference type="InterPro" id="IPR016047">
    <property type="entry name" value="M23ase_b-sheet_dom"/>
</dbReference>
<dbReference type="PANTHER" id="PTHR21666">
    <property type="entry name" value="PEPTIDASE-RELATED"/>
    <property type="match status" value="1"/>
</dbReference>
<dbReference type="STRING" id="1328313.DS2_09882"/>
<keyword evidence="13" id="KW-1185">Reference proteome</keyword>
<gene>
    <name evidence="12" type="ORF">DS2_09882</name>
</gene>
<dbReference type="EMBL" id="ARZY01000016">
    <property type="protein sequence ID" value="EWH10093.1"/>
    <property type="molecule type" value="Genomic_DNA"/>
</dbReference>
<dbReference type="CDD" id="cd12797">
    <property type="entry name" value="M23_peptidase"/>
    <property type="match status" value="1"/>
</dbReference>
<reference evidence="12 13" key="1">
    <citation type="journal article" date="2014" name="Genome Announc.">
        <title>Draft Genome Sequence of the Agar-Degrading Bacterium Catenovulum sp. Strain DS-2, Isolated from Intestines of Haliotis diversicolor.</title>
        <authorList>
            <person name="Shan D."/>
            <person name="Li X."/>
            <person name="Gu Z."/>
            <person name="Wei G."/>
            <person name="Gao Z."/>
            <person name="Shao Z."/>
        </authorList>
    </citation>
    <scope>NUCLEOTIDE SEQUENCE [LARGE SCALE GENOMIC DNA]</scope>
    <source>
        <strain evidence="12 13">DS-2</strain>
    </source>
</reference>
<evidence type="ECO:0000256" key="8">
    <source>
        <dbReference type="SAM" id="MobiDB-lite"/>
    </source>
</evidence>
<evidence type="ECO:0000256" key="6">
    <source>
        <dbReference type="ARBA" id="ARBA00022833"/>
    </source>
</evidence>
<evidence type="ECO:0000256" key="1">
    <source>
        <dbReference type="ARBA" id="ARBA00001947"/>
    </source>
</evidence>
<dbReference type="GO" id="GO:0046872">
    <property type="term" value="F:metal ion binding"/>
    <property type="evidence" value="ECO:0007669"/>
    <property type="project" value="UniProtKB-KW"/>
</dbReference>
<feature type="domain" description="M23ase beta-sheet core" evidence="10">
    <location>
        <begin position="335"/>
        <end position="429"/>
    </location>
</feature>
<dbReference type="AlphaFoldDB" id="W7QQC5"/>
<organism evidence="12 13">
    <name type="scientific">Catenovulum agarivorans DS-2</name>
    <dbReference type="NCBI Taxonomy" id="1328313"/>
    <lineage>
        <taxon>Bacteria</taxon>
        <taxon>Pseudomonadati</taxon>
        <taxon>Pseudomonadota</taxon>
        <taxon>Gammaproteobacteria</taxon>
        <taxon>Alteromonadales</taxon>
        <taxon>Alteromonadaceae</taxon>
        <taxon>Catenovulum</taxon>
    </lineage>
</organism>
<dbReference type="Pfam" id="PF19425">
    <property type="entry name" value="Csd3_N2"/>
    <property type="match status" value="1"/>
</dbReference>
<dbReference type="GO" id="GO:0004222">
    <property type="term" value="F:metalloendopeptidase activity"/>
    <property type="evidence" value="ECO:0007669"/>
    <property type="project" value="TreeGrafter"/>
</dbReference>
<evidence type="ECO:0000313" key="12">
    <source>
        <dbReference type="EMBL" id="EWH10093.1"/>
    </source>
</evidence>
<name>W7QQC5_9ALTE</name>
<comment type="subcellular location">
    <subcellularLocation>
        <location evidence="2">Cell envelope</location>
    </subcellularLocation>
</comment>
<dbReference type="GO" id="GO:0030313">
    <property type="term" value="C:cell envelope"/>
    <property type="evidence" value="ECO:0007669"/>
    <property type="project" value="UniProtKB-SubCell"/>
</dbReference>
<dbReference type="PANTHER" id="PTHR21666:SF288">
    <property type="entry name" value="CELL DIVISION PROTEIN YTFB"/>
    <property type="match status" value="1"/>
</dbReference>
<keyword evidence="4" id="KW-0479">Metal-binding</keyword>
<feature type="compositionally biased region" description="Polar residues" evidence="8">
    <location>
        <begin position="85"/>
        <end position="103"/>
    </location>
</feature>
<proteinExistence type="predicted"/>
<dbReference type="GO" id="GO:0006508">
    <property type="term" value="P:proteolysis"/>
    <property type="evidence" value="ECO:0007669"/>
    <property type="project" value="UniProtKB-KW"/>
</dbReference>
<protein>
    <submittedName>
        <fullName evidence="12">M23/M37 family peptidase</fullName>
    </submittedName>
</protein>
<keyword evidence="9" id="KW-0472">Membrane</keyword>
<keyword evidence="6" id="KW-0862">Zinc</keyword>
<dbReference type="FunFam" id="2.70.70.10:FF:000002">
    <property type="entry name" value="Murein DD-endopeptidase MepM"/>
    <property type="match status" value="1"/>
</dbReference>